<dbReference type="InterPro" id="IPR036187">
    <property type="entry name" value="DNA_mismatch_repair_MutS_sf"/>
</dbReference>
<dbReference type="RefSeq" id="WP_198125602.1">
    <property type="nucleotide sequence ID" value="NZ_JAECZC010000029.1"/>
</dbReference>
<sequence length="247" mass="28691">MSEQSNQHPKKKKLLKINASKKENKPNSNFWIVIVSLIAVGYVIFSLISPMFLKQGQQPPRKIETPDIILIALVLLFNSDLLNRLEDFGISREGGVTARFKQLKQEVDEQKKQIDELQEQQLEQLRKQQDNLEEVQAFMYNFLVVGKDYDKIDQLDKHCEANKKYDFYVSEEVAKELRRLRDLKLIETNSGLISDVVQASNNGKKSIDLTKYFHVTDLGKKFLKTREVLQSKNQQQTINPLEIPKLE</sequence>
<organism evidence="3 4">
    <name type="scientific">Amazonocrinis nigriterrae CENA67</name>
    <dbReference type="NCBI Taxonomy" id="2794033"/>
    <lineage>
        <taxon>Bacteria</taxon>
        <taxon>Bacillati</taxon>
        <taxon>Cyanobacteriota</taxon>
        <taxon>Cyanophyceae</taxon>
        <taxon>Nostocales</taxon>
        <taxon>Nostocaceae</taxon>
        <taxon>Amazonocrinis</taxon>
        <taxon>Amazonocrinis nigriterrae</taxon>
    </lineage>
</organism>
<feature type="coiled-coil region" evidence="1">
    <location>
        <begin position="100"/>
        <end position="135"/>
    </location>
</feature>
<evidence type="ECO:0000256" key="2">
    <source>
        <dbReference type="SAM" id="Phobius"/>
    </source>
</evidence>
<comment type="caution">
    <text evidence="3">The sequence shown here is derived from an EMBL/GenBank/DDBJ whole genome shotgun (WGS) entry which is preliminary data.</text>
</comment>
<reference evidence="3 4" key="1">
    <citation type="journal article" date="2021" name="Int. J. Syst. Evol. Microbiol.">
        <title>Amazonocrinis nigriterrae gen. nov., sp. nov., Atlanticothrix silvestris gen. nov., sp. nov. and Dendronalium phyllosphericum gen. nov., sp. nov., nostocacean cyanobacteria from Brazilian environments.</title>
        <authorList>
            <person name="Alvarenga D.O."/>
            <person name="Andreote A.P.D."/>
            <person name="Branco L.H.Z."/>
            <person name="Delbaje E."/>
            <person name="Cruz R.B."/>
            <person name="Varani A.M."/>
            <person name="Fiore M.F."/>
        </authorList>
    </citation>
    <scope>NUCLEOTIDE SEQUENCE [LARGE SCALE GENOMIC DNA]</scope>
    <source>
        <strain evidence="3 4">CENA67</strain>
    </source>
</reference>
<keyword evidence="1" id="KW-0175">Coiled coil</keyword>
<protein>
    <submittedName>
        <fullName evidence="3">Uncharacterized protein</fullName>
    </submittedName>
</protein>
<keyword evidence="4" id="KW-1185">Reference proteome</keyword>
<dbReference type="SUPFAM" id="SSF48334">
    <property type="entry name" value="DNA repair protein MutS, domain III"/>
    <property type="match status" value="1"/>
</dbReference>
<name>A0A8J7L7S8_9NOST</name>
<dbReference type="EMBL" id="JAECZC010000029">
    <property type="protein sequence ID" value="MBH8563734.1"/>
    <property type="molecule type" value="Genomic_DNA"/>
</dbReference>
<dbReference type="Proteomes" id="UP000632766">
    <property type="component" value="Unassembled WGS sequence"/>
</dbReference>
<feature type="transmembrane region" description="Helical" evidence="2">
    <location>
        <begin position="30"/>
        <end position="53"/>
    </location>
</feature>
<evidence type="ECO:0000256" key="1">
    <source>
        <dbReference type="SAM" id="Coils"/>
    </source>
</evidence>
<dbReference type="AlphaFoldDB" id="A0A8J7L7S8"/>
<keyword evidence="2" id="KW-1133">Transmembrane helix</keyword>
<evidence type="ECO:0000313" key="3">
    <source>
        <dbReference type="EMBL" id="MBH8563734.1"/>
    </source>
</evidence>
<keyword evidence="2" id="KW-0812">Transmembrane</keyword>
<accession>A0A8J7L7S8</accession>
<gene>
    <name evidence="3" type="ORF">I8748_16305</name>
</gene>
<proteinExistence type="predicted"/>
<keyword evidence="2" id="KW-0472">Membrane</keyword>
<evidence type="ECO:0000313" key="4">
    <source>
        <dbReference type="Proteomes" id="UP000632766"/>
    </source>
</evidence>